<organism evidence="2 3">
    <name type="scientific">Tagetes erecta</name>
    <name type="common">African marigold</name>
    <dbReference type="NCBI Taxonomy" id="13708"/>
    <lineage>
        <taxon>Eukaryota</taxon>
        <taxon>Viridiplantae</taxon>
        <taxon>Streptophyta</taxon>
        <taxon>Embryophyta</taxon>
        <taxon>Tracheophyta</taxon>
        <taxon>Spermatophyta</taxon>
        <taxon>Magnoliopsida</taxon>
        <taxon>eudicotyledons</taxon>
        <taxon>Gunneridae</taxon>
        <taxon>Pentapetalae</taxon>
        <taxon>asterids</taxon>
        <taxon>campanulids</taxon>
        <taxon>Asterales</taxon>
        <taxon>Asteraceae</taxon>
        <taxon>Asteroideae</taxon>
        <taxon>Heliantheae alliance</taxon>
        <taxon>Tageteae</taxon>
        <taxon>Tagetes</taxon>
    </lineage>
</organism>
<dbReference type="EMBL" id="JAUHHV010000002">
    <property type="protein sequence ID" value="KAK1432075.1"/>
    <property type="molecule type" value="Genomic_DNA"/>
</dbReference>
<reference evidence="2" key="1">
    <citation type="journal article" date="2023" name="bioRxiv">
        <title>Improved chromosome-level genome assembly for marigold (Tagetes erecta).</title>
        <authorList>
            <person name="Jiang F."/>
            <person name="Yuan L."/>
            <person name="Wang S."/>
            <person name="Wang H."/>
            <person name="Xu D."/>
            <person name="Wang A."/>
            <person name="Fan W."/>
        </authorList>
    </citation>
    <scope>NUCLEOTIDE SEQUENCE</scope>
    <source>
        <strain evidence="2">WSJ</strain>
        <tissue evidence="2">Leaf</tissue>
    </source>
</reference>
<feature type="region of interest" description="Disordered" evidence="1">
    <location>
        <begin position="43"/>
        <end position="75"/>
    </location>
</feature>
<sequence length="75" mass="8768">MIRGSEVFDCNVSSERIRGEASDPFRHEVMLNCSEVEMEIRSDGRRAERWRRRQDLMGSEQRENDGDDDQMMGGD</sequence>
<keyword evidence="3" id="KW-1185">Reference proteome</keyword>
<gene>
    <name evidence="2" type="ORF">QVD17_08965</name>
</gene>
<comment type="caution">
    <text evidence="2">The sequence shown here is derived from an EMBL/GenBank/DDBJ whole genome shotgun (WGS) entry which is preliminary data.</text>
</comment>
<evidence type="ECO:0000313" key="2">
    <source>
        <dbReference type="EMBL" id="KAK1432075.1"/>
    </source>
</evidence>
<feature type="compositionally biased region" description="Acidic residues" evidence="1">
    <location>
        <begin position="65"/>
        <end position="75"/>
    </location>
</feature>
<name>A0AAD8NXW6_TARER</name>
<protein>
    <submittedName>
        <fullName evidence="2">Uncharacterized protein</fullName>
    </submittedName>
</protein>
<accession>A0AAD8NXW6</accession>
<dbReference type="AlphaFoldDB" id="A0AAD8NXW6"/>
<dbReference type="Proteomes" id="UP001229421">
    <property type="component" value="Unassembled WGS sequence"/>
</dbReference>
<evidence type="ECO:0000313" key="3">
    <source>
        <dbReference type="Proteomes" id="UP001229421"/>
    </source>
</evidence>
<evidence type="ECO:0000256" key="1">
    <source>
        <dbReference type="SAM" id="MobiDB-lite"/>
    </source>
</evidence>
<proteinExistence type="predicted"/>